<sequence length="115" mass="13104">MTEQTSQLAIFTQEVNQNEVIWALTAPDGGYVVCDSEQFEDVDVLLLWSNKETAKQHCCDEWADYSPVSISKEEYLEYWVEDLSQDNTFVGIQWSEEEACLELTAIDVAKALLDS</sequence>
<reference evidence="1 2" key="1">
    <citation type="submission" date="2017-02" db="EMBL/GenBank/DDBJ databases">
        <title>Pseudoalteromonas ulvae TC14 Genome.</title>
        <authorList>
            <person name="Molmeret M."/>
        </authorList>
    </citation>
    <scope>NUCLEOTIDE SEQUENCE [LARGE SCALE GENOMIC DNA]</scope>
    <source>
        <strain evidence="1">TC14</strain>
    </source>
</reference>
<comment type="caution">
    <text evidence="1">The sequence shown here is derived from an EMBL/GenBank/DDBJ whole genome shotgun (WGS) entry which is preliminary data.</text>
</comment>
<name>A0A244CPK1_PSEDV</name>
<evidence type="ECO:0000313" key="1">
    <source>
        <dbReference type="EMBL" id="OUL57525.1"/>
    </source>
</evidence>
<gene>
    <name evidence="1" type="ORF">B1199_10670</name>
</gene>
<organism evidence="1 2">
    <name type="scientific">Pseudoalteromonas ulvae</name>
    <dbReference type="NCBI Taxonomy" id="107327"/>
    <lineage>
        <taxon>Bacteria</taxon>
        <taxon>Pseudomonadati</taxon>
        <taxon>Pseudomonadota</taxon>
        <taxon>Gammaproteobacteria</taxon>
        <taxon>Alteromonadales</taxon>
        <taxon>Pseudoalteromonadaceae</taxon>
        <taxon>Pseudoalteromonas</taxon>
    </lineage>
</organism>
<dbReference type="Pfam" id="PF11042">
    <property type="entry name" value="DUF2750"/>
    <property type="match status" value="1"/>
</dbReference>
<protein>
    <recommendedName>
        <fullName evidence="3">DUF2750 domain-containing protein</fullName>
    </recommendedName>
</protein>
<evidence type="ECO:0000313" key="2">
    <source>
        <dbReference type="Proteomes" id="UP000194841"/>
    </source>
</evidence>
<dbReference type="EMBL" id="MWPV01000003">
    <property type="protein sequence ID" value="OUL57525.1"/>
    <property type="molecule type" value="Genomic_DNA"/>
</dbReference>
<keyword evidence="2" id="KW-1185">Reference proteome</keyword>
<dbReference type="Proteomes" id="UP000194841">
    <property type="component" value="Unassembled WGS sequence"/>
</dbReference>
<dbReference type="AlphaFoldDB" id="A0A244CPK1"/>
<proteinExistence type="predicted"/>
<accession>A0A244CPK1</accession>
<dbReference type="RefSeq" id="WP_086744108.1">
    <property type="nucleotide sequence ID" value="NZ_MWPV01000003.1"/>
</dbReference>
<evidence type="ECO:0008006" key="3">
    <source>
        <dbReference type="Google" id="ProtNLM"/>
    </source>
</evidence>
<dbReference type="InterPro" id="IPR021284">
    <property type="entry name" value="DUF2750"/>
</dbReference>
<dbReference type="OrthoDB" id="5916942at2"/>